<dbReference type="AlphaFoldDB" id="A0AAU6Q8Q6"/>
<keyword evidence="1" id="KW-0614">Plasmid</keyword>
<reference evidence="1" key="1">
    <citation type="submission" date="2024-03" db="EMBL/GenBank/DDBJ databases">
        <title>Deinococcus weizhi sp. nov., isolated from human skin.</title>
        <authorList>
            <person name="Wei Z."/>
            <person name="Tian F."/>
            <person name="Yang C."/>
            <person name="Xin L.T."/>
            <person name="Wen Z.J."/>
            <person name="Lan K.C."/>
            <person name="Yu L."/>
            <person name="Zhe W."/>
            <person name="Dan F.D."/>
            <person name="Jun W."/>
            <person name="Rui Z."/>
            <person name="Yong X.J."/>
            <person name="Ting Y."/>
            <person name="Wei X."/>
            <person name="Xu Z.G."/>
            <person name="Xin Z."/>
            <person name="Dong F.G."/>
            <person name="Ni X.M."/>
            <person name="Zheng M.G."/>
            <person name="Chun Y."/>
            <person name="Qian W.X."/>
        </authorList>
    </citation>
    <scope>NUCLEOTIDE SEQUENCE</scope>
    <source>
        <strain evidence="1">VB142</strain>
        <plasmid evidence="1">p1</plasmid>
    </source>
</reference>
<proteinExistence type="predicted"/>
<evidence type="ECO:0000313" key="1">
    <source>
        <dbReference type="EMBL" id="WYF46668.1"/>
    </source>
</evidence>
<protein>
    <submittedName>
        <fullName evidence="1">Uncharacterized protein</fullName>
    </submittedName>
</protein>
<organism evidence="1">
    <name type="scientific">Deinococcus sp. VB142</name>
    <dbReference type="NCBI Taxonomy" id="3112952"/>
    <lineage>
        <taxon>Bacteria</taxon>
        <taxon>Thermotogati</taxon>
        <taxon>Deinococcota</taxon>
        <taxon>Deinococci</taxon>
        <taxon>Deinococcales</taxon>
        <taxon>Deinococcaceae</taxon>
        <taxon>Deinococcus</taxon>
    </lineage>
</organism>
<dbReference type="EMBL" id="CP149784">
    <property type="protein sequence ID" value="WYF46668.1"/>
    <property type="molecule type" value="Genomic_DNA"/>
</dbReference>
<name>A0AAU6Q8Q6_9DEIO</name>
<geneLocation type="plasmid" evidence="1">
    <name>p1</name>
</geneLocation>
<accession>A0AAU6Q8Q6</accession>
<sequence length="41" mass="4534">MPFSIITFGSVWAGATLTLNNARQGRREELQEQGGIRSVIE</sequence>
<dbReference type="RefSeq" id="WP_339098150.1">
    <property type="nucleotide sequence ID" value="NZ_CP149784.1"/>
</dbReference>
<gene>
    <name evidence="1" type="ORF">WDJ50_18260</name>
</gene>